<dbReference type="HOGENOM" id="CLU_209586_0_0_0"/>
<sequence>MTRPRQASKSNSSKKTVQYTKTLKERMLLFSGKKQPRVNARDSQTLCYESLMECRIAKTA</sequence>
<proteinExistence type="predicted"/>
<dbReference type="EMBL" id="DF820456">
    <property type="protein sequence ID" value="GAK50550.1"/>
    <property type="molecule type" value="Genomic_DNA"/>
</dbReference>
<name>A0A0S6VYT0_9BACT</name>
<reference evidence="1" key="1">
    <citation type="journal article" date="2015" name="PeerJ">
        <title>First genomic representation of candidate bacterial phylum KSB3 points to enhanced environmental sensing as a trigger of wastewater bulking.</title>
        <authorList>
            <person name="Sekiguchi Y."/>
            <person name="Ohashi A."/>
            <person name="Parks D.H."/>
            <person name="Yamauchi T."/>
            <person name="Tyson G.W."/>
            <person name="Hugenholtz P."/>
        </authorList>
    </citation>
    <scope>NUCLEOTIDE SEQUENCE [LARGE SCALE GENOMIC DNA]</scope>
</reference>
<dbReference type="Proteomes" id="UP000030700">
    <property type="component" value="Unassembled WGS sequence"/>
</dbReference>
<gene>
    <name evidence="1" type="ORF">U14_01781</name>
</gene>
<evidence type="ECO:0000313" key="2">
    <source>
        <dbReference type="Proteomes" id="UP000030700"/>
    </source>
</evidence>
<organism evidence="1">
    <name type="scientific">Candidatus Moduliflexus flocculans</name>
    <dbReference type="NCBI Taxonomy" id="1499966"/>
    <lineage>
        <taxon>Bacteria</taxon>
        <taxon>Candidatus Moduliflexota</taxon>
        <taxon>Candidatus Moduliflexia</taxon>
        <taxon>Candidatus Moduliflexales</taxon>
        <taxon>Candidatus Moduliflexaceae</taxon>
    </lineage>
</organism>
<protein>
    <submittedName>
        <fullName evidence="1">Uncharacterized protein</fullName>
    </submittedName>
</protein>
<accession>A0A0S6VYT0</accession>
<evidence type="ECO:0000313" key="1">
    <source>
        <dbReference type="EMBL" id="GAK50550.1"/>
    </source>
</evidence>
<keyword evidence="2" id="KW-1185">Reference proteome</keyword>
<dbReference type="AlphaFoldDB" id="A0A0S6VYT0"/>